<protein>
    <submittedName>
        <fullName evidence="2">Uncharacterized protein</fullName>
    </submittedName>
</protein>
<accession>A0A0L0BVN4</accession>
<organism evidence="2 3">
    <name type="scientific">Lucilia cuprina</name>
    <name type="common">Green bottle fly</name>
    <name type="synonym">Australian sheep blowfly</name>
    <dbReference type="NCBI Taxonomy" id="7375"/>
    <lineage>
        <taxon>Eukaryota</taxon>
        <taxon>Metazoa</taxon>
        <taxon>Ecdysozoa</taxon>
        <taxon>Arthropoda</taxon>
        <taxon>Hexapoda</taxon>
        <taxon>Insecta</taxon>
        <taxon>Pterygota</taxon>
        <taxon>Neoptera</taxon>
        <taxon>Endopterygota</taxon>
        <taxon>Diptera</taxon>
        <taxon>Brachycera</taxon>
        <taxon>Muscomorpha</taxon>
        <taxon>Oestroidea</taxon>
        <taxon>Calliphoridae</taxon>
        <taxon>Luciliinae</taxon>
        <taxon>Lucilia</taxon>
    </lineage>
</organism>
<evidence type="ECO:0000313" key="2">
    <source>
        <dbReference type="EMBL" id="KNC24097.1"/>
    </source>
</evidence>
<dbReference type="AlphaFoldDB" id="A0A0L0BVN4"/>
<keyword evidence="1" id="KW-0472">Membrane</keyword>
<keyword evidence="3" id="KW-1185">Reference proteome</keyword>
<feature type="transmembrane region" description="Helical" evidence="1">
    <location>
        <begin position="52"/>
        <end position="74"/>
    </location>
</feature>
<gene>
    <name evidence="2" type="ORF">FF38_06317</name>
</gene>
<name>A0A0L0BVN4_LUCCU</name>
<keyword evidence="1" id="KW-1133">Transmembrane helix</keyword>
<comment type="caution">
    <text evidence="2">The sequence shown here is derived from an EMBL/GenBank/DDBJ whole genome shotgun (WGS) entry which is preliminary data.</text>
</comment>
<proteinExistence type="predicted"/>
<feature type="transmembrane region" description="Helical" evidence="1">
    <location>
        <begin position="25"/>
        <end position="45"/>
    </location>
</feature>
<dbReference type="EMBL" id="JRES01001264">
    <property type="protein sequence ID" value="KNC24097.1"/>
    <property type="molecule type" value="Genomic_DNA"/>
</dbReference>
<dbReference type="Proteomes" id="UP000037069">
    <property type="component" value="Unassembled WGS sequence"/>
</dbReference>
<sequence length="184" mass="18348">MAAAPPALLNVDESLSSVVLPAAEAAKMLPLPFAAATTAVAVAAATADDDDVVLFASLLVVLLMLALTGASILLSESEASGVATPPISPSPSSVVSVAVVCVVFSSIMGSCDVESFEMKFESPSRGVGLEYKTNSPALSSSPSLVSSPTALRTFVVEPLALAAPPPPLPLGISSNSSGHKSLAT</sequence>
<feature type="transmembrane region" description="Helical" evidence="1">
    <location>
        <begin position="94"/>
        <end position="113"/>
    </location>
</feature>
<keyword evidence="1" id="KW-0812">Transmembrane</keyword>
<reference evidence="2 3" key="1">
    <citation type="journal article" date="2015" name="Nat. Commun.">
        <title>Lucilia cuprina genome unlocks parasitic fly biology to underpin future interventions.</title>
        <authorList>
            <person name="Anstead C.A."/>
            <person name="Korhonen P.K."/>
            <person name="Young N.D."/>
            <person name="Hall R.S."/>
            <person name="Jex A.R."/>
            <person name="Murali S.C."/>
            <person name="Hughes D.S."/>
            <person name="Lee S.F."/>
            <person name="Perry T."/>
            <person name="Stroehlein A.J."/>
            <person name="Ansell B.R."/>
            <person name="Breugelmans B."/>
            <person name="Hofmann A."/>
            <person name="Qu J."/>
            <person name="Dugan S."/>
            <person name="Lee S.L."/>
            <person name="Chao H."/>
            <person name="Dinh H."/>
            <person name="Han Y."/>
            <person name="Doddapaneni H.V."/>
            <person name="Worley K.C."/>
            <person name="Muzny D.M."/>
            <person name="Ioannidis P."/>
            <person name="Waterhouse R.M."/>
            <person name="Zdobnov E.M."/>
            <person name="James P.J."/>
            <person name="Bagnall N.H."/>
            <person name="Kotze A.C."/>
            <person name="Gibbs R.A."/>
            <person name="Richards S."/>
            <person name="Batterham P."/>
            <person name="Gasser R.B."/>
        </authorList>
    </citation>
    <scope>NUCLEOTIDE SEQUENCE [LARGE SCALE GENOMIC DNA]</scope>
    <source>
        <strain evidence="2 3">LS</strain>
        <tissue evidence="2">Full body</tissue>
    </source>
</reference>
<evidence type="ECO:0000313" key="3">
    <source>
        <dbReference type="Proteomes" id="UP000037069"/>
    </source>
</evidence>
<evidence type="ECO:0000256" key="1">
    <source>
        <dbReference type="SAM" id="Phobius"/>
    </source>
</evidence>